<sequence>MCFFISTPDSDHFEQCYLDVSNQTMSLSVPAMADNPFETLQKIISYYRSLPDVPSEMDTFRLQLLFDRHINHVSPEERSQLFSALGSAFIPRSLSSHFFIPVLRPDLSDDDRHSLLHSSGLVASLLRLSLEYPRNLNLLRFLEKCSSFYPIVMNESLSDLFITFIDTVCVPNWSAEDLSPDEEQEICALSLAILERESLACAVMGLSLRVLDHLFSAFPNSSDEIATASSFITFHKVKFSNLLLFLLNSLEMDGPIERIEDIANKILISPGYSQICQFLGHISRVLRTHPDLIARFFDTQILIQLLSVFSSHNHDIRHTSVDLLSPFTNPPPQLLANAISVYPNKIHFFVASTLLQEPCQTSISILFRLIENHPSCLPFLSKKSQTPIETRILEYVCHTLRVLSDNPDQPRCLSFGRDTPVLKTILSTLSTAITQDSPKQDESPKFHSFLVLLILCTASTDDDLSTEAIALAASLFQLPVSQTIALLHHTPPITSLPPDWPLVQGEEEGKTGIGANSLGAYSGDVINQTVNHPPLLPPDTAAVLTERMLNCLLGCLVSALRAASPPHSLPQTPFYSSLTQPSKEEREMWNNPAYPSTHSSLQSLVQRVLPCLFHYQGSYKQWDPNNITTLAVSLHLFPFVDHPTKEQVMEYLSSQIWIFVWQPLDIRDHLARIVLEVVSVDPFVVSTKLIWFAKEFVRTLVSLLETDEDTTWSDLVGSLRRRMGEAEGDEKWRVFVQLCAVIDAVGMEAMKMLLLAETNRHALLTLTIVTPQPINWTSETSKVMEESTRRLVCLAKQTEDDELCAAAWRWLEQIHLSASNRGEARHATTLEPDAELEEAILGVLGRMVQKRREGVGEGEVVGEDRRTAEVVVPCLPVLGVQLERRTLNATPFLPVLASLALTTDIPLLNKVIDVFAIISKTTAASPSPFTLSAITTPFLTSSDPHPQPRSLLFVIASILLHSTIDLSRSSDSFEYFPFLHEQPPSPLVIPIINEIVRQGSDLIVFTLAQPRRVSLIPSPTAFESTSQPTPNEIVSAVFCFVFSSIAYMNALLNRIPPPDFSRFMNISLRQKELEDEISRFADRFLDSFNSDVKQNSSKSPSCQLLQTISLFFMRSEQTINNQACMMYGLTYSSINPFPADLHPTFVAFREEGLEDMIEKTDDSHLWWLLKQFGANCPFTICFTPQTITLPLIYTELLDEEELINRLIEFEREEYDAMFDYFC</sequence>
<protein>
    <submittedName>
        <fullName evidence="1">Uncharacterized protein</fullName>
    </submittedName>
</protein>
<comment type="caution">
    <text evidence="1">The sequence shown here is derived from an EMBL/GenBank/DDBJ whole genome shotgun (WGS) entry which is preliminary data.</text>
</comment>
<dbReference type="SUPFAM" id="SSF48371">
    <property type="entry name" value="ARM repeat"/>
    <property type="match status" value="1"/>
</dbReference>
<proteinExistence type="predicted"/>
<evidence type="ECO:0000313" key="2">
    <source>
        <dbReference type="Proteomes" id="UP001281761"/>
    </source>
</evidence>
<name>A0ABQ9WU76_9EUKA</name>
<reference evidence="1 2" key="1">
    <citation type="journal article" date="2022" name="bioRxiv">
        <title>Genomics of Preaxostyla Flagellates Illuminates Evolutionary Transitions and the Path Towards Mitochondrial Loss.</title>
        <authorList>
            <person name="Novak L.V.F."/>
            <person name="Treitli S.C."/>
            <person name="Pyrih J."/>
            <person name="Halakuc P."/>
            <person name="Pipaliya S.V."/>
            <person name="Vacek V."/>
            <person name="Brzon O."/>
            <person name="Soukal P."/>
            <person name="Eme L."/>
            <person name="Dacks J.B."/>
            <person name="Karnkowska A."/>
            <person name="Elias M."/>
            <person name="Hampl V."/>
        </authorList>
    </citation>
    <scope>NUCLEOTIDE SEQUENCE [LARGE SCALE GENOMIC DNA]</scope>
    <source>
        <strain evidence="1">NAU3</strain>
        <tissue evidence="1">Gut</tissue>
    </source>
</reference>
<organism evidence="1 2">
    <name type="scientific">Blattamonas nauphoetae</name>
    <dbReference type="NCBI Taxonomy" id="2049346"/>
    <lineage>
        <taxon>Eukaryota</taxon>
        <taxon>Metamonada</taxon>
        <taxon>Preaxostyla</taxon>
        <taxon>Oxymonadida</taxon>
        <taxon>Blattamonas</taxon>
    </lineage>
</organism>
<accession>A0ABQ9WU76</accession>
<dbReference type="Proteomes" id="UP001281761">
    <property type="component" value="Unassembled WGS sequence"/>
</dbReference>
<dbReference type="InterPro" id="IPR016024">
    <property type="entry name" value="ARM-type_fold"/>
</dbReference>
<keyword evidence="2" id="KW-1185">Reference proteome</keyword>
<evidence type="ECO:0000313" key="1">
    <source>
        <dbReference type="EMBL" id="KAK2943049.1"/>
    </source>
</evidence>
<gene>
    <name evidence="1" type="ORF">BLNAU_22023</name>
</gene>
<dbReference type="EMBL" id="JARBJD010000366">
    <property type="protein sequence ID" value="KAK2943049.1"/>
    <property type="molecule type" value="Genomic_DNA"/>
</dbReference>